<dbReference type="Pfam" id="PF04542">
    <property type="entry name" value="Sigma70_r2"/>
    <property type="match status" value="1"/>
</dbReference>
<feature type="domain" description="RNA polymerase sigma-70 region 2" evidence="5">
    <location>
        <begin position="18"/>
        <end position="85"/>
    </location>
</feature>
<comment type="similarity">
    <text evidence="1">Belongs to the sigma-70 factor family. ECF subfamily.</text>
</comment>
<dbReference type="Gene3D" id="1.10.10.10">
    <property type="entry name" value="Winged helix-like DNA-binding domain superfamily/Winged helix DNA-binding domain"/>
    <property type="match status" value="1"/>
</dbReference>
<dbReference type="InterPro" id="IPR039425">
    <property type="entry name" value="RNA_pol_sigma-70-like"/>
</dbReference>
<dbReference type="InterPro" id="IPR013249">
    <property type="entry name" value="RNA_pol_sigma70_r4_t2"/>
</dbReference>
<evidence type="ECO:0000256" key="3">
    <source>
        <dbReference type="ARBA" id="ARBA00023082"/>
    </source>
</evidence>
<dbReference type="AlphaFoldDB" id="A0A3M8BN99"/>
<dbReference type="InterPro" id="IPR013324">
    <property type="entry name" value="RNA_pol_sigma_r3/r4-like"/>
</dbReference>
<proteinExistence type="inferred from homology"/>
<keyword evidence="4" id="KW-0804">Transcription</keyword>
<evidence type="ECO:0000256" key="1">
    <source>
        <dbReference type="ARBA" id="ARBA00010641"/>
    </source>
</evidence>
<dbReference type="PANTHER" id="PTHR43133:SF57">
    <property type="entry name" value="RNA POLYMERASE SIGMA-70 FACTOR"/>
    <property type="match status" value="1"/>
</dbReference>
<evidence type="ECO:0000256" key="4">
    <source>
        <dbReference type="ARBA" id="ARBA00023163"/>
    </source>
</evidence>
<organism evidence="7 8">
    <name type="scientific">Brevibacillus invocatus</name>
    <dbReference type="NCBI Taxonomy" id="173959"/>
    <lineage>
        <taxon>Bacteria</taxon>
        <taxon>Bacillati</taxon>
        <taxon>Bacillota</taxon>
        <taxon>Bacilli</taxon>
        <taxon>Bacillales</taxon>
        <taxon>Paenibacillaceae</taxon>
        <taxon>Brevibacillus</taxon>
    </lineage>
</organism>
<dbReference type="SUPFAM" id="SSF88946">
    <property type="entry name" value="Sigma2 domain of RNA polymerase sigma factors"/>
    <property type="match status" value="1"/>
</dbReference>
<protein>
    <submittedName>
        <fullName evidence="7">Sigma-70 family RNA polymerase sigma factor</fullName>
    </submittedName>
</protein>
<dbReference type="GO" id="GO:0003677">
    <property type="term" value="F:DNA binding"/>
    <property type="evidence" value="ECO:0007669"/>
    <property type="project" value="InterPro"/>
</dbReference>
<dbReference type="NCBIfam" id="TIGR02937">
    <property type="entry name" value="sigma70-ECF"/>
    <property type="match status" value="1"/>
</dbReference>
<gene>
    <name evidence="7" type="ORF">EDM52_23950</name>
</gene>
<reference evidence="7 8" key="1">
    <citation type="submission" date="2018-10" db="EMBL/GenBank/DDBJ databases">
        <title>Phylogenomics of Brevibacillus.</title>
        <authorList>
            <person name="Dunlap C."/>
        </authorList>
    </citation>
    <scope>NUCLEOTIDE SEQUENCE [LARGE SCALE GENOMIC DNA]</scope>
    <source>
        <strain evidence="7 8">JCM 12215</strain>
    </source>
</reference>
<evidence type="ECO:0000259" key="6">
    <source>
        <dbReference type="Pfam" id="PF08281"/>
    </source>
</evidence>
<dbReference type="SUPFAM" id="SSF88659">
    <property type="entry name" value="Sigma3 and sigma4 domains of RNA polymerase sigma factors"/>
    <property type="match status" value="1"/>
</dbReference>
<evidence type="ECO:0000313" key="8">
    <source>
        <dbReference type="Proteomes" id="UP000282028"/>
    </source>
</evidence>
<dbReference type="InterPro" id="IPR036388">
    <property type="entry name" value="WH-like_DNA-bd_sf"/>
</dbReference>
<dbReference type="InterPro" id="IPR007627">
    <property type="entry name" value="RNA_pol_sigma70_r2"/>
</dbReference>
<evidence type="ECO:0000256" key="2">
    <source>
        <dbReference type="ARBA" id="ARBA00023015"/>
    </source>
</evidence>
<dbReference type="Pfam" id="PF08281">
    <property type="entry name" value="Sigma70_r4_2"/>
    <property type="match status" value="1"/>
</dbReference>
<evidence type="ECO:0000313" key="7">
    <source>
        <dbReference type="EMBL" id="RNB64886.1"/>
    </source>
</evidence>
<dbReference type="OrthoDB" id="9784984at2"/>
<keyword evidence="8" id="KW-1185">Reference proteome</keyword>
<evidence type="ECO:0000259" key="5">
    <source>
        <dbReference type="Pfam" id="PF04542"/>
    </source>
</evidence>
<dbReference type="Proteomes" id="UP000282028">
    <property type="component" value="Unassembled WGS sequence"/>
</dbReference>
<name>A0A3M8BN99_9BACL</name>
<dbReference type="GO" id="GO:0016987">
    <property type="term" value="F:sigma factor activity"/>
    <property type="evidence" value="ECO:0007669"/>
    <property type="project" value="UniProtKB-KW"/>
</dbReference>
<keyword evidence="2" id="KW-0805">Transcription regulation</keyword>
<dbReference type="InterPro" id="IPR014284">
    <property type="entry name" value="RNA_pol_sigma-70_dom"/>
</dbReference>
<keyword evidence="3" id="KW-0731">Sigma factor</keyword>
<comment type="caution">
    <text evidence="7">The sequence shown here is derived from an EMBL/GenBank/DDBJ whole genome shotgun (WGS) entry which is preliminary data.</text>
</comment>
<sequence>MQKELLSSIDAEATFTLIFETYYKRIYNYIHYRVNCHFTAEDLTSQVFEKTMNKINTYSPSKSPFEVWLFAIARNVVNDHYRGQKKWDLFSLDGLKELVSGRKGPESLVIQGEVNDRLQQALQTLHTRERNMLALKFGAELKNTEISQLMGITEDNVGVILYRTMKKLRKTLGSVELE</sequence>
<dbReference type="EMBL" id="RHHR01000080">
    <property type="protein sequence ID" value="RNB64886.1"/>
    <property type="molecule type" value="Genomic_DNA"/>
</dbReference>
<dbReference type="PANTHER" id="PTHR43133">
    <property type="entry name" value="RNA POLYMERASE ECF-TYPE SIGMA FACTO"/>
    <property type="match status" value="1"/>
</dbReference>
<feature type="domain" description="RNA polymerase sigma factor 70 region 4 type 2" evidence="6">
    <location>
        <begin position="116"/>
        <end position="168"/>
    </location>
</feature>
<dbReference type="GO" id="GO:0006352">
    <property type="term" value="P:DNA-templated transcription initiation"/>
    <property type="evidence" value="ECO:0007669"/>
    <property type="project" value="InterPro"/>
</dbReference>
<dbReference type="Gene3D" id="1.10.1740.10">
    <property type="match status" value="1"/>
</dbReference>
<dbReference type="InterPro" id="IPR013325">
    <property type="entry name" value="RNA_pol_sigma_r2"/>
</dbReference>
<accession>A0A3M8BN99</accession>
<dbReference type="CDD" id="cd06171">
    <property type="entry name" value="Sigma70_r4"/>
    <property type="match status" value="1"/>
</dbReference>